<dbReference type="KEGG" id="fgl:EM308_10455"/>
<keyword evidence="1" id="KW-0812">Transmembrane</keyword>
<feature type="transmembrane region" description="Helical" evidence="1">
    <location>
        <begin position="14"/>
        <end position="36"/>
    </location>
</feature>
<evidence type="ECO:0000313" key="2">
    <source>
        <dbReference type="EMBL" id="AOW09894.1"/>
    </source>
</evidence>
<name>A0AAC9I319_9FLAO</name>
<dbReference type="Proteomes" id="UP000175968">
    <property type="component" value="Chromosome"/>
</dbReference>
<dbReference type="EMBL" id="CP017479">
    <property type="protein sequence ID" value="AOW09894.1"/>
    <property type="molecule type" value="Genomic_DNA"/>
</dbReference>
<keyword evidence="1" id="KW-1133">Transmembrane helix</keyword>
<evidence type="ECO:0000256" key="1">
    <source>
        <dbReference type="SAM" id="Phobius"/>
    </source>
</evidence>
<feature type="transmembrane region" description="Helical" evidence="1">
    <location>
        <begin position="210"/>
        <end position="229"/>
    </location>
</feature>
<keyword evidence="3" id="KW-1185">Reference proteome</keyword>
<keyword evidence="1" id="KW-0472">Membrane</keyword>
<sequence length="396" mass="46483">MEEKNFLVKLFDNYASKALLTFFGLIGTIITIYAFFEDQTVDLRYEIIANTNVLDFNADLNKLEVTYDSTNLKQTKENLRIFTIRVINNGNKAIIKEFYDNNDPVGLKISTGTLVEKPEIIKASNAYIKRTLKVVNYDSKKISFTPIIIEPDEYFIIKLLILHKKGSTPQISSLGKVAGQKEIKVVNSVDVKEQPNFFKTTYYGNIWIQLLRLISYFVVALIIIIIAVFTTQKFDEARENKRKKRMIKGFKLTKSYSYTRMDDAIFDRYLNDGFYNLNSILNLIKNEDELNEIYNKLSEEMKSKEFKRFRRTDENGKYRYYDYRTWKTIKSMISDGIVIQDNNTININPSMKEALSKFLEYTLENGEFKNRKKILSLNDFNNEEVEDEEDEMENEE</sequence>
<gene>
    <name evidence="2" type="ORF">EM308_10455</name>
</gene>
<protein>
    <submittedName>
        <fullName evidence="2">Uncharacterized protein</fullName>
    </submittedName>
</protein>
<proteinExistence type="predicted"/>
<dbReference type="RefSeq" id="WP_070261826.1">
    <property type="nucleotide sequence ID" value="NZ_CP017479.1"/>
</dbReference>
<evidence type="ECO:0000313" key="3">
    <source>
        <dbReference type="Proteomes" id="UP000175968"/>
    </source>
</evidence>
<organism evidence="2 3">
    <name type="scientific">Flavobacterium gilvum</name>
    <dbReference type="NCBI Taxonomy" id="1492737"/>
    <lineage>
        <taxon>Bacteria</taxon>
        <taxon>Pseudomonadati</taxon>
        <taxon>Bacteroidota</taxon>
        <taxon>Flavobacteriia</taxon>
        <taxon>Flavobacteriales</taxon>
        <taxon>Flavobacteriaceae</taxon>
        <taxon>Flavobacterium</taxon>
    </lineage>
</organism>
<dbReference type="AlphaFoldDB" id="A0AAC9I319"/>
<reference evidence="2 3" key="1">
    <citation type="submission" date="2016-10" db="EMBL/GenBank/DDBJ databases">
        <title>Flavobacterium gilvum sp. nov., isolated from stream water.</title>
        <authorList>
            <person name="Shin S.-K."/>
            <person name="Cho Y.-J."/>
            <person name="Yi H."/>
        </authorList>
    </citation>
    <scope>NUCLEOTIDE SEQUENCE [LARGE SCALE GENOMIC DNA]</scope>
    <source>
        <strain evidence="2 3">EM1308</strain>
    </source>
</reference>
<accession>A0AAC9I319</accession>